<comment type="caution">
    <text evidence="3">The sequence shown here is derived from an EMBL/GenBank/DDBJ whole genome shotgun (WGS) entry which is preliminary data.</text>
</comment>
<sequence>MTKQRHGGRQNRSSGGSGGGGRGGGGGSRGGGGGGRGGRGGRGGGGGSTKLGKLSYNSGEEPAFIRQFKERTGYKPPATTDDKRRTLMNDVNDNDEGPRDGDYRKDDEKPQIVQLGATDLSKEEVEIEIAKVKEAEEEKNCIDSTGRLLFRKPKEKSDESDTTTTTSKSDIVEMASNKTNKRKHTTASTTTEKESHHHHEHVNEPKKTKTQLLSFMHESGFDGDD</sequence>
<feature type="region of interest" description="Disordered" evidence="1">
    <location>
        <begin position="1"/>
        <end position="110"/>
    </location>
</feature>
<feature type="compositionally biased region" description="Basic and acidic residues" evidence="1">
    <location>
        <begin position="191"/>
        <end position="207"/>
    </location>
</feature>
<dbReference type="EMBL" id="CAJOBI010004412">
    <property type="protein sequence ID" value="CAF4000941.1"/>
    <property type="molecule type" value="Genomic_DNA"/>
</dbReference>
<dbReference type="EMBL" id="CAJNOW010004165">
    <property type="protein sequence ID" value="CAF1407031.1"/>
    <property type="molecule type" value="Genomic_DNA"/>
</dbReference>
<dbReference type="EMBL" id="CAJNRE010009808">
    <property type="protein sequence ID" value="CAF2085710.1"/>
    <property type="molecule type" value="Genomic_DNA"/>
</dbReference>
<evidence type="ECO:0000259" key="2">
    <source>
        <dbReference type="Pfam" id="PF15377"/>
    </source>
</evidence>
<evidence type="ECO:0000313" key="3">
    <source>
        <dbReference type="EMBL" id="CAF1407031.1"/>
    </source>
</evidence>
<dbReference type="Gene3D" id="3.30.70.3220">
    <property type="match status" value="1"/>
</dbReference>
<feature type="compositionally biased region" description="Basic and acidic residues" evidence="1">
    <location>
        <begin position="96"/>
        <end position="110"/>
    </location>
</feature>
<evidence type="ECO:0000313" key="5">
    <source>
        <dbReference type="EMBL" id="CAF2085710.1"/>
    </source>
</evidence>
<feature type="domain" description="DUF4604" evidence="2">
    <location>
        <begin position="53"/>
        <end position="215"/>
    </location>
</feature>
<proteinExistence type="predicted"/>
<evidence type="ECO:0000313" key="6">
    <source>
        <dbReference type="EMBL" id="CAF4000941.1"/>
    </source>
</evidence>
<dbReference type="PANTHER" id="PTHR31195">
    <property type="entry name" value="GEO02494P1"/>
    <property type="match status" value="1"/>
</dbReference>
<evidence type="ECO:0000313" key="4">
    <source>
        <dbReference type="EMBL" id="CAF1612403.1"/>
    </source>
</evidence>
<dbReference type="PANTHER" id="PTHR31195:SF2">
    <property type="entry name" value="GEO02494P1"/>
    <property type="match status" value="1"/>
</dbReference>
<dbReference type="Proteomes" id="UP000676336">
    <property type="component" value="Unassembled WGS sequence"/>
</dbReference>
<organism evidence="3 7">
    <name type="scientific">Rotaria magnacalcarata</name>
    <dbReference type="NCBI Taxonomy" id="392030"/>
    <lineage>
        <taxon>Eukaryota</taxon>
        <taxon>Metazoa</taxon>
        <taxon>Spiralia</taxon>
        <taxon>Gnathifera</taxon>
        <taxon>Rotifera</taxon>
        <taxon>Eurotatoria</taxon>
        <taxon>Bdelloidea</taxon>
        <taxon>Philodinida</taxon>
        <taxon>Philodinidae</taxon>
        <taxon>Rotaria</taxon>
    </lineage>
</organism>
<dbReference type="Pfam" id="PF15377">
    <property type="entry name" value="DUF4604"/>
    <property type="match status" value="1"/>
</dbReference>
<reference evidence="3" key="1">
    <citation type="submission" date="2021-02" db="EMBL/GenBank/DDBJ databases">
        <authorList>
            <person name="Nowell W R."/>
        </authorList>
    </citation>
    <scope>NUCLEOTIDE SEQUENCE</scope>
</reference>
<evidence type="ECO:0000313" key="7">
    <source>
        <dbReference type="Proteomes" id="UP000663834"/>
    </source>
</evidence>
<gene>
    <name evidence="4" type="ORF">CJN711_LOCUS36686</name>
    <name evidence="3" type="ORF">KQP761_LOCUS9974</name>
    <name evidence="5" type="ORF">MBJ925_LOCUS19476</name>
    <name evidence="6" type="ORF">SMN809_LOCUS11929</name>
</gene>
<dbReference type="EMBL" id="CAJNOV010017783">
    <property type="protein sequence ID" value="CAF1612403.1"/>
    <property type="molecule type" value="Genomic_DNA"/>
</dbReference>
<protein>
    <recommendedName>
        <fullName evidence="2">DUF4604 domain-containing protein</fullName>
    </recommendedName>
</protein>
<dbReference type="InterPro" id="IPR040219">
    <property type="entry name" value="KIAA1143-like"/>
</dbReference>
<dbReference type="InterPro" id="IPR027911">
    <property type="entry name" value="DUF4604"/>
</dbReference>
<dbReference type="OrthoDB" id="10043580at2759"/>
<dbReference type="Proteomes" id="UP000663824">
    <property type="component" value="Unassembled WGS sequence"/>
</dbReference>
<accession>A0A815L9R7</accession>
<dbReference type="AlphaFoldDB" id="A0A815L9R7"/>
<feature type="compositionally biased region" description="Gly residues" evidence="1">
    <location>
        <begin position="15"/>
        <end position="49"/>
    </location>
</feature>
<feature type="region of interest" description="Disordered" evidence="1">
    <location>
        <begin position="151"/>
        <end position="225"/>
    </location>
</feature>
<name>A0A815L9R7_9BILA</name>
<dbReference type="Proteomes" id="UP000663855">
    <property type="component" value="Unassembled WGS sequence"/>
</dbReference>
<evidence type="ECO:0000256" key="1">
    <source>
        <dbReference type="SAM" id="MobiDB-lite"/>
    </source>
</evidence>
<dbReference type="Proteomes" id="UP000663834">
    <property type="component" value="Unassembled WGS sequence"/>
</dbReference>